<comment type="caution">
    <text evidence="2">The sequence shown here is derived from an EMBL/GenBank/DDBJ whole genome shotgun (WGS) entry which is preliminary data.</text>
</comment>
<protein>
    <submittedName>
        <fullName evidence="2">Uncharacterized protein</fullName>
    </submittedName>
</protein>
<dbReference type="Proteomes" id="UP001233999">
    <property type="component" value="Unassembled WGS sequence"/>
</dbReference>
<organism evidence="2 3">
    <name type="scientific">Diploptera punctata</name>
    <name type="common">Pacific beetle cockroach</name>
    <dbReference type="NCBI Taxonomy" id="6984"/>
    <lineage>
        <taxon>Eukaryota</taxon>
        <taxon>Metazoa</taxon>
        <taxon>Ecdysozoa</taxon>
        <taxon>Arthropoda</taxon>
        <taxon>Hexapoda</taxon>
        <taxon>Insecta</taxon>
        <taxon>Pterygota</taxon>
        <taxon>Neoptera</taxon>
        <taxon>Polyneoptera</taxon>
        <taxon>Dictyoptera</taxon>
        <taxon>Blattodea</taxon>
        <taxon>Blaberoidea</taxon>
        <taxon>Blaberidae</taxon>
        <taxon>Diplopterinae</taxon>
        <taxon>Diploptera</taxon>
    </lineage>
</organism>
<proteinExistence type="predicted"/>
<feature type="non-terminal residue" evidence="2">
    <location>
        <position position="1"/>
    </location>
</feature>
<dbReference type="AlphaFoldDB" id="A0AAD8A3H6"/>
<name>A0AAD8A3H6_DIPPU</name>
<keyword evidence="3" id="KW-1185">Reference proteome</keyword>
<reference evidence="2" key="2">
    <citation type="submission" date="2023-05" db="EMBL/GenBank/DDBJ databases">
        <authorList>
            <person name="Fouks B."/>
        </authorList>
    </citation>
    <scope>NUCLEOTIDE SEQUENCE</scope>
    <source>
        <strain evidence="2">Stay&amp;Tobe</strain>
        <tissue evidence="2">Testes</tissue>
    </source>
</reference>
<gene>
    <name evidence="2" type="ORF">L9F63_001754</name>
</gene>
<feature type="region of interest" description="Disordered" evidence="1">
    <location>
        <begin position="37"/>
        <end position="57"/>
    </location>
</feature>
<evidence type="ECO:0000313" key="3">
    <source>
        <dbReference type="Proteomes" id="UP001233999"/>
    </source>
</evidence>
<feature type="non-terminal residue" evidence="2">
    <location>
        <position position="57"/>
    </location>
</feature>
<evidence type="ECO:0000256" key="1">
    <source>
        <dbReference type="SAM" id="MobiDB-lite"/>
    </source>
</evidence>
<reference evidence="2" key="1">
    <citation type="journal article" date="2023" name="IScience">
        <title>Live-bearing cockroach genome reveals convergent evolutionary mechanisms linked to viviparity in insects and beyond.</title>
        <authorList>
            <person name="Fouks B."/>
            <person name="Harrison M.C."/>
            <person name="Mikhailova A.A."/>
            <person name="Marchal E."/>
            <person name="English S."/>
            <person name="Carruthers M."/>
            <person name="Jennings E.C."/>
            <person name="Chiamaka E.L."/>
            <person name="Frigard R.A."/>
            <person name="Pippel M."/>
            <person name="Attardo G.M."/>
            <person name="Benoit J.B."/>
            <person name="Bornberg-Bauer E."/>
            <person name="Tobe S.S."/>
        </authorList>
    </citation>
    <scope>NUCLEOTIDE SEQUENCE</scope>
    <source>
        <strain evidence="2">Stay&amp;Tobe</strain>
    </source>
</reference>
<evidence type="ECO:0000313" key="2">
    <source>
        <dbReference type="EMBL" id="KAJ9591726.1"/>
    </source>
</evidence>
<accession>A0AAD8A3H6</accession>
<sequence>YCDQIPPPHTMPFRLWSRGFCRRRRLHKKFEKRLPFYQPAAGPSHPHVSITDKEDSL</sequence>
<dbReference type="EMBL" id="JASPKZ010003859">
    <property type="protein sequence ID" value="KAJ9591726.1"/>
    <property type="molecule type" value="Genomic_DNA"/>
</dbReference>